<comment type="subunit">
    <text evidence="7">Homodimer.</text>
</comment>
<keyword evidence="7" id="KW-0460">Magnesium</keyword>
<comment type="similarity">
    <text evidence="2 7">Belongs to the NIPA (TC 2.A.7) family.</text>
</comment>
<organism evidence="8 9">
    <name type="scientific">Coccomyxa subellipsoidea</name>
    <dbReference type="NCBI Taxonomy" id="248742"/>
    <lineage>
        <taxon>Eukaryota</taxon>
        <taxon>Viridiplantae</taxon>
        <taxon>Chlorophyta</taxon>
        <taxon>core chlorophytes</taxon>
        <taxon>Trebouxiophyceae</taxon>
        <taxon>Trebouxiophyceae incertae sedis</taxon>
        <taxon>Coccomyxaceae</taxon>
        <taxon>Coccomyxa</taxon>
    </lineage>
</organism>
<evidence type="ECO:0000256" key="3">
    <source>
        <dbReference type="ARBA" id="ARBA00022692"/>
    </source>
</evidence>
<proteinExistence type="inferred from homology"/>
<dbReference type="SUPFAM" id="SSF103481">
    <property type="entry name" value="Multidrug resistance efflux transporter EmrE"/>
    <property type="match status" value="1"/>
</dbReference>
<dbReference type="PANTHER" id="PTHR12570:SF65">
    <property type="entry name" value="MAGNESIUM TRANSPORTER NIPA9-RELATED"/>
    <property type="match status" value="1"/>
</dbReference>
<keyword evidence="9" id="KW-1185">Reference proteome</keyword>
<feature type="transmembrane region" description="Helical" evidence="7">
    <location>
        <begin position="208"/>
        <end position="226"/>
    </location>
</feature>
<evidence type="ECO:0000313" key="8">
    <source>
        <dbReference type="EMBL" id="KAK9916037.1"/>
    </source>
</evidence>
<dbReference type="Pfam" id="PF05653">
    <property type="entry name" value="Mg_trans_NIPA"/>
    <property type="match status" value="1"/>
</dbReference>
<evidence type="ECO:0000256" key="2">
    <source>
        <dbReference type="ARBA" id="ARBA00007001"/>
    </source>
</evidence>
<keyword evidence="4 7" id="KW-1133">Transmembrane helix</keyword>
<evidence type="ECO:0000256" key="6">
    <source>
        <dbReference type="ARBA" id="ARBA00025284"/>
    </source>
</evidence>
<feature type="transmembrane region" description="Helical" evidence="7">
    <location>
        <begin position="59"/>
        <end position="88"/>
    </location>
</feature>
<keyword evidence="7" id="KW-0813">Transport</keyword>
<gene>
    <name evidence="8" type="ORF">WJX75_007653</name>
</gene>
<dbReference type="Proteomes" id="UP001491310">
    <property type="component" value="Unassembled WGS sequence"/>
</dbReference>
<feature type="transmembrane region" description="Helical" evidence="7">
    <location>
        <begin position="178"/>
        <end position="202"/>
    </location>
</feature>
<name>A0ABR2YWL1_9CHLO</name>
<keyword evidence="7" id="KW-0967">Endosome</keyword>
<feature type="transmembrane region" description="Helical" evidence="7">
    <location>
        <begin position="137"/>
        <end position="157"/>
    </location>
</feature>
<keyword evidence="3 7" id="KW-0812">Transmembrane</keyword>
<dbReference type="InterPro" id="IPR037185">
    <property type="entry name" value="EmrE-like"/>
</dbReference>
<sequence>MWLAILVTVVASAGNNVGKALQKEATRHLPRFSIDPKILLQYARSRQWLIGLGTDLGGALLMIAAFALAPVSLVQPVSGLGLAVLSVFSHFYLKERLHRGEWAAVVLAGLGTIGVGATSGSEASSDGEEVEEATPSAVRIVAVMLLLCGAVAALPLVHARQMSAADRRARAAKPSASVYGLQAGACFGMSAAACRTGFLLAARVSWTAAPAGLCTSVALSSAGFALQTLGFKDGNTVVVCTCAAVSSMLTGVLVGLLALGERMPRTLGMRALRLLSWTAIALGVSVLAGGKGGLAQMAHAILSRLPSSFLNRLPTPAVLRIRALSQRLKSEHLPTVAEAAGPAADKR</sequence>
<dbReference type="Gene3D" id="1.10.3730.20">
    <property type="match status" value="1"/>
</dbReference>
<keyword evidence="7" id="KW-1003">Cell membrane</keyword>
<dbReference type="PANTHER" id="PTHR12570">
    <property type="match status" value="1"/>
</dbReference>
<accession>A0ABR2YWL1</accession>
<comment type="caution">
    <text evidence="8">The sequence shown here is derived from an EMBL/GenBank/DDBJ whole genome shotgun (WGS) entry which is preliminary data.</text>
</comment>
<evidence type="ECO:0000256" key="5">
    <source>
        <dbReference type="ARBA" id="ARBA00023136"/>
    </source>
</evidence>
<comment type="subcellular location">
    <subcellularLocation>
        <location evidence="7">Cell membrane</location>
        <topology evidence="7">Multi-pass membrane protein</topology>
    </subcellularLocation>
    <subcellularLocation>
        <location evidence="7">Early endosome</location>
    </subcellularLocation>
    <subcellularLocation>
        <location evidence="1">Membrane</location>
        <topology evidence="1">Multi-pass membrane protein</topology>
    </subcellularLocation>
</comment>
<evidence type="ECO:0000256" key="1">
    <source>
        <dbReference type="ARBA" id="ARBA00004141"/>
    </source>
</evidence>
<feature type="transmembrane region" description="Helical" evidence="7">
    <location>
        <begin position="100"/>
        <end position="117"/>
    </location>
</feature>
<reference evidence="8 9" key="1">
    <citation type="journal article" date="2024" name="Nat. Commun.">
        <title>Phylogenomics reveals the evolutionary origins of lichenization in chlorophyte algae.</title>
        <authorList>
            <person name="Puginier C."/>
            <person name="Libourel C."/>
            <person name="Otte J."/>
            <person name="Skaloud P."/>
            <person name="Haon M."/>
            <person name="Grisel S."/>
            <person name="Petersen M."/>
            <person name="Berrin J.G."/>
            <person name="Delaux P.M."/>
            <person name="Dal Grande F."/>
            <person name="Keller J."/>
        </authorList>
    </citation>
    <scope>NUCLEOTIDE SEQUENCE [LARGE SCALE GENOMIC DNA]</scope>
    <source>
        <strain evidence="8 9">SAG 216-7</strain>
    </source>
</reference>
<feature type="transmembrane region" description="Helical" evidence="7">
    <location>
        <begin position="271"/>
        <end position="289"/>
    </location>
</feature>
<comment type="function">
    <text evidence="6 7">Acts as a Mg(2+) transporter. Can also transport other divalent cations such as Fe(2+), Sr(2+), Ba(2+), Mn(2+) and Co(2+) but to a much less extent than Mg(2+).</text>
</comment>
<keyword evidence="7" id="KW-0406">Ion transport</keyword>
<evidence type="ECO:0000313" key="9">
    <source>
        <dbReference type="Proteomes" id="UP001491310"/>
    </source>
</evidence>
<dbReference type="InterPro" id="IPR008521">
    <property type="entry name" value="Mg_trans_NIPA"/>
</dbReference>
<protein>
    <recommendedName>
        <fullName evidence="7">Probable magnesium transporter</fullName>
    </recommendedName>
</protein>
<evidence type="ECO:0000256" key="4">
    <source>
        <dbReference type="ARBA" id="ARBA00022989"/>
    </source>
</evidence>
<dbReference type="EMBL" id="JALJOT010000004">
    <property type="protein sequence ID" value="KAK9916037.1"/>
    <property type="molecule type" value="Genomic_DNA"/>
</dbReference>
<feature type="transmembrane region" description="Helical" evidence="7">
    <location>
        <begin position="238"/>
        <end position="259"/>
    </location>
</feature>
<comment type="caution">
    <text evidence="7">Lacks conserved residue(s) required for the propagation of feature annotation.</text>
</comment>
<evidence type="ECO:0000256" key="7">
    <source>
        <dbReference type="RuleBase" id="RU363078"/>
    </source>
</evidence>
<keyword evidence="5 7" id="KW-0472">Membrane</keyword>